<evidence type="ECO:0000313" key="2">
    <source>
        <dbReference type="EMBL" id="MCS3712117.1"/>
    </source>
</evidence>
<comment type="caution">
    <text evidence="2">The sequence shown here is derived from an EMBL/GenBank/DDBJ whole genome shotgun (WGS) entry which is preliminary data.</text>
</comment>
<name>A0A9X2QFA8_9BACT</name>
<feature type="region of interest" description="Disordered" evidence="1">
    <location>
        <begin position="1"/>
        <end position="20"/>
    </location>
</feature>
<organism evidence="2 3">
    <name type="scientific">Salinibacter ruber</name>
    <dbReference type="NCBI Taxonomy" id="146919"/>
    <lineage>
        <taxon>Bacteria</taxon>
        <taxon>Pseudomonadati</taxon>
        <taxon>Rhodothermota</taxon>
        <taxon>Rhodothermia</taxon>
        <taxon>Rhodothermales</taxon>
        <taxon>Salinibacteraceae</taxon>
        <taxon>Salinibacter</taxon>
    </lineage>
</organism>
<reference evidence="2" key="1">
    <citation type="submission" date="2022-08" db="EMBL/GenBank/DDBJ databases">
        <title>Genomic Encyclopedia of Type Strains, Phase V (KMG-V): Genome sequencing to study the core and pangenomes of soil and plant-associated prokaryotes.</title>
        <authorList>
            <person name="Whitman W."/>
        </authorList>
    </citation>
    <scope>NUCLEOTIDE SEQUENCE</scope>
    <source>
        <strain evidence="2">SP3049</strain>
    </source>
</reference>
<proteinExistence type="predicted"/>
<dbReference type="EMBL" id="JANUAE010000027">
    <property type="protein sequence ID" value="MCS3712117.1"/>
    <property type="molecule type" value="Genomic_DNA"/>
</dbReference>
<evidence type="ECO:0000256" key="1">
    <source>
        <dbReference type="SAM" id="MobiDB-lite"/>
    </source>
</evidence>
<sequence>MSTQATSEAKDGDDEAEPGSVVRRLRRHYLKHVQDVNGKRQIDYLAFAYDSPFDLPSPKEFASDYQDTDISELRALREQAEESSQIYFGILESAIEDGTDAPKELEKRWWEFCKIVARKSVVQILLTSAVIHGPQKYDEMIQDWEDPLASGPIPASMKDHSVLQEIAAKILEVLGSSPSEWPSSMNDLLLRVDELRGVKERTTYRYLHDKMEDDKPQTMHDWKEWAEHTV</sequence>
<dbReference type="AlphaFoldDB" id="A0A9X2QFA8"/>
<protein>
    <submittedName>
        <fullName evidence="2">Uncharacterized protein</fullName>
    </submittedName>
</protein>
<accession>A0A9X2QFA8</accession>
<gene>
    <name evidence="2" type="ORF">GGP61_003755</name>
</gene>
<dbReference type="RefSeq" id="WP_259124764.1">
    <property type="nucleotide sequence ID" value="NZ_JANUAE010000027.1"/>
</dbReference>
<dbReference type="Proteomes" id="UP001155057">
    <property type="component" value="Unassembled WGS sequence"/>
</dbReference>
<evidence type="ECO:0000313" key="3">
    <source>
        <dbReference type="Proteomes" id="UP001155057"/>
    </source>
</evidence>